<name>A0A4S3IZ06_9EURO</name>
<dbReference type="VEuPathDB" id="FungiDB:EYZ11_012908"/>
<sequence length="542" mass="62916">MWEVSMMRIMNSITDKPDWDQKIFDEPITTRWRIEVLGSSNEITPKMMDWVIDELRYKAELFQKEGIISAFDGDIVKSDTAISEELKKALKVAVRPLENIPDEQKDYHPGSNQQVVDLVHPSLFPLVYGRSRILLDGKTGLDDYLSRSGNGEVLAVPPASTTERYAHRVRQFLEVPLYSQKFQWLPCDVKFDPSSNKCHIVSYINNLRPDKHRDLYKVIEEIISQAIPLWNMSLTPLFHNNVRPNRVVPSRNYLPRATPEPEEPDEDFDESWDDYQERYVNWLNTLTLAPPEIEAFDPLFFSGQEPFDLQSKFRDDGLQVIVKLANIELTPEKPKYNGGSWRAEGQLNEHICATAIYYYSSENITSTSLEFRQRVETDLDMDENLSYGQDHTGWTRQVFGCDSHGPVIQDLGRVSCREGRIITFPNILQHRVSPFQLADTSRPGYCKIIALFLVDPHIRIISTANIPPQRADWWEGTLDIRKDLLGRRLPLELQEMVLQNMDNFPLTMDEAKELRLELMEEQRVFSTAQDEEFQYGDFYLDN</sequence>
<evidence type="ECO:0000259" key="1">
    <source>
        <dbReference type="Pfam" id="PF14033"/>
    </source>
</evidence>
<reference evidence="3 4" key="1">
    <citation type="submission" date="2019-03" db="EMBL/GenBank/DDBJ databases">
        <title>The genome sequence of a newly discovered highly antifungal drug resistant Aspergillus species, Aspergillus tanneri NIH 1004.</title>
        <authorList>
            <person name="Mounaud S."/>
            <person name="Singh I."/>
            <person name="Joardar V."/>
            <person name="Pakala S."/>
            <person name="Pakala S."/>
            <person name="Venepally P."/>
            <person name="Hoover J."/>
            <person name="Nierman W."/>
            <person name="Chung J."/>
            <person name="Losada L."/>
        </authorList>
    </citation>
    <scope>NUCLEOTIDE SEQUENCE [LARGE SCALE GENOMIC DNA]</scope>
    <source>
        <strain evidence="3 4">NIH1004</strain>
    </source>
</reference>
<dbReference type="AlphaFoldDB" id="A0A4S3IZ06"/>
<dbReference type="STRING" id="1220188.A0A4S3IZ06"/>
<evidence type="ECO:0000259" key="2">
    <source>
        <dbReference type="Pfam" id="PF21666"/>
    </source>
</evidence>
<proteinExistence type="predicted"/>
<protein>
    <submittedName>
        <fullName evidence="3">Uncharacterized protein</fullName>
    </submittedName>
</protein>
<dbReference type="PANTHER" id="PTHR33119">
    <property type="entry name" value="IFI3P"/>
    <property type="match status" value="1"/>
</dbReference>
<dbReference type="Proteomes" id="UP000308092">
    <property type="component" value="Unassembled WGS sequence"/>
</dbReference>
<gene>
    <name evidence="3" type="ORF">EYZ11_012908</name>
</gene>
<dbReference type="Pfam" id="PF21666">
    <property type="entry name" value="DUF4246_N"/>
    <property type="match status" value="1"/>
</dbReference>
<dbReference type="Pfam" id="PF14033">
    <property type="entry name" value="DUF4246"/>
    <property type="match status" value="1"/>
</dbReference>
<evidence type="ECO:0000313" key="3">
    <source>
        <dbReference type="EMBL" id="THC87646.1"/>
    </source>
</evidence>
<dbReference type="InterPro" id="IPR049207">
    <property type="entry name" value="DUF4246_N"/>
</dbReference>
<dbReference type="PANTHER" id="PTHR33119:SF1">
    <property type="entry name" value="FE2OG DIOXYGENASE DOMAIN-CONTAINING PROTEIN"/>
    <property type="match status" value="1"/>
</dbReference>
<dbReference type="InterPro" id="IPR049192">
    <property type="entry name" value="DUF4246_C"/>
</dbReference>
<feature type="domain" description="DUF4246" evidence="2">
    <location>
        <begin position="3"/>
        <end position="35"/>
    </location>
</feature>
<comment type="caution">
    <text evidence="3">The sequence shown here is derived from an EMBL/GenBank/DDBJ whole genome shotgun (WGS) entry which is preliminary data.</text>
</comment>
<dbReference type="InterPro" id="IPR025340">
    <property type="entry name" value="DUF4246"/>
</dbReference>
<organism evidence="3 4">
    <name type="scientific">Aspergillus tanneri</name>
    <dbReference type="NCBI Taxonomy" id="1220188"/>
    <lineage>
        <taxon>Eukaryota</taxon>
        <taxon>Fungi</taxon>
        <taxon>Dikarya</taxon>
        <taxon>Ascomycota</taxon>
        <taxon>Pezizomycotina</taxon>
        <taxon>Eurotiomycetes</taxon>
        <taxon>Eurotiomycetidae</taxon>
        <taxon>Eurotiales</taxon>
        <taxon>Aspergillaceae</taxon>
        <taxon>Aspergillus</taxon>
        <taxon>Aspergillus subgen. Circumdati</taxon>
    </lineage>
</organism>
<evidence type="ECO:0000313" key="4">
    <source>
        <dbReference type="Proteomes" id="UP000308092"/>
    </source>
</evidence>
<feature type="domain" description="DUF4246" evidence="1">
    <location>
        <begin position="46"/>
        <end position="475"/>
    </location>
</feature>
<accession>A0A4S3IZ06</accession>
<keyword evidence="4" id="KW-1185">Reference proteome</keyword>
<dbReference type="EMBL" id="SOSA01001099">
    <property type="protein sequence ID" value="THC87646.1"/>
    <property type="molecule type" value="Genomic_DNA"/>
</dbReference>